<evidence type="ECO:0000313" key="5">
    <source>
        <dbReference type="Proteomes" id="UP000664357"/>
    </source>
</evidence>
<dbReference type="NCBIfam" id="TIGR01167">
    <property type="entry name" value="LPXTG_anchor"/>
    <property type="match status" value="1"/>
</dbReference>
<keyword evidence="2" id="KW-0812">Transmembrane</keyword>
<organism evidence="4 5">
    <name type="scientific">Candidatus Enterococcus ferrettii</name>
    <dbReference type="NCBI Taxonomy" id="2815324"/>
    <lineage>
        <taxon>Bacteria</taxon>
        <taxon>Bacillati</taxon>
        <taxon>Bacillota</taxon>
        <taxon>Bacilli</taxon>
        <taxon>Lactobacillales</taxon>
        <taxon>Enterococcaceae</taxon>
        <taxon>Enterococcus</taxon>
    </lineage>
</organism>
<feature type="region of interest" description="Disordered" evidence="1">
    <location>
        <begin position="44"/>
        <end position="73"/>
    </location>
</feature>
<accession>A0ABV0ENQ0</accession>
<gene>
    <name evidence="4" type="ORF">JZO67_001169</name>
</gene>
<feature type="compositionally biased region" description="Basic and acidic residues" evidence="1">
    <location>
        <begin position="44"/>
        <end position="53"/>
    </location>
</feature>
<keyword evidence="2" id="KW-1133">Transmembrane helix</keyword>
<feature type="compositionally biased region" description="Polar residues" evidence="1">
    <location>
        <begin position="54"/>
        <end position="65"/>
    </location>
</feature>
<protein>
    <recommendedName>
        <fullName evidence="6">Gram-positive cocci surface proteins LPxTG domain-containing protein</fullName>
    </recommendedName>
</protein>
<reference evidence="4 5" key="1">
    <citation type="submission" date="2024-02" db="EMBL/GenBank/DDBJ databases">
        <title>The Genome Sequence of Enterococcus sp. DIV0159.</title>
        <authorList>
            <person name="Earl A."/>
            <person name="Manson A."/>
            <person name="Gilmore M."/>
            <person name="Sanders J."/>
            <person name="Shea T."/>
            <person name="Howe W."/>
            <person name="Livny J."/>
            <person name="Cuomo C."/>
            <person name="Neafsey D."/>
            <person name="Birren B."/>
        </authorList>
    </citation>
    <scope>NUCLEOTIDE SEQUENCE [LARGE SCALE GENOMIC DNA]</scope>
    <source>
        <strain evidence="4 5">665A</strain>
    </source>
</reference>
<proteinExistence type="predicted"/>
<dbReference type="RefSeq" id="WP_207703269.1">
    <property type="nucleotide sequence ID" value="NZ_JAFREL020000001.1"/>
</dbReference>
<keyword evidence="2" id="KW-0472">Membrane</keyword>
<feature type="transmembrane region" description="Helical" evidence="2">
    <location>
        <begin position="81"/>
        <end position="99"/>
    </location>
</feature>
<evidence type="ECO:0000256" key="2">
    <source>
        <dbReference type="SAM" id="Phobius"/>
    </source>
</evidence>
<feature type="chain" id="PRO_5046277329" description="Gram-positive cocci surface proteins LPxTG domain-containing protein" evidence="3">
    <location>
        <begin position="30"/>
        <end position="110"/>
    </location>
</feature>
<feature type="signal peptide" evidence="3">
    <location>
        <begin position="1"/>
        <end position="29"/>
    </location>
</feature>
<evidence type="ECO:0000256" key="3">
    <source>
        <dbReference type="SAM" id="SignalP"/>
    </source>
</evidence>
<keyword evidence="3" id="KW-0732">Signal</keyword>
<keyword evidence="5" id="KW-1185">Reference proteome</keyword>
<sequence length="110" mass="12072">MIKKLLSVILFTMLTLTLCVGLSGRAVEASNHSKIIIKIDEAKTVDSDKKTDKNSPSAGNDQTIKNVEETKSLPLTGEKKSPLASIGIVMVLAILIIVNRRYKMRADFKD</sequence>
<dbReference type="EMBL" id="JAFREL020000001">
    <property type="protein sequence ID" value="MEO1769218.1"/>
    <property type="molecule type" value="Genomic_DNA"/>
</dbReference>
<evidence type="ECO:0000256" key="1">
    <source>
        <dbReference type="SAM" id="MobiDB-lite"/>
    </source>
</evidence>
<dbReference type="Proteomes" id="UP000664357">
    <property type="component" value="Unassembled WGS sequence"/>
</dbReference>
<comment type="caution">
    <text evidence="4">The sequence shown here is derived from an EMBL/GenBank/DDBJ whole genome shotgun (WGS) entry which is preliminary data.</text>
</comment>
<evidence type="ECO:0008006" key="6">
    <source>
        <dbReference type="Google" id="ProtNLM"/>
    </source>
</evidence>
<evidence type="ECO:0000313" key="4">
    <source>
        <dbReference type="EMBL" id="MEO1769218.1"/>
    </source>
</evidence>
<name>A0ABV0ENQ0_9ENTE</name>